<evidence type="ECO:0000259" key="6">
    <source>
        <dbReference type="PROSITE" id="PS50127"/>
    </source>
</evidence>
<accession>A0A1L0DDP7</accession>
<feature type="region of interest" description="Disordered" evidence="5">
    <location>
        <begin position="184"/>
        <end position="247"/>
    </location>
</feature>
<dbReference type="Proteomes" id="UP000182334">
    <property type="component" value="Chromosome II"/>
</dbReference>
<dbReference type="Gene3D" id="3.10.110.10">
    <property type="entry name" value="Ubiquitin Conjugating Enzyme"/>
    <property type="match status" value="1"/>
</dbReference>
<evidence type="ECO:0000256" key="5">
    <source>
        <dbReference type="SAM" id="MobiDB-lite"/>
    </source>
</evidence>
<sequence length="375" mass="42729">MAEKRLFKELKQLVRNHPLAANNQIVELAPVDEETSIFRWKAVIAKPKKDDNPYYYNGEWTLDIVADASYPIKPPMIKFSRETPINHPNVNIDTGEICLDILKNDSWSPAWNLEHLVLAILMLIDNPEPDSPLNVDLANLFRSDKEAFESVVQYTIWKTNTMYEGQRDVSGVKSWAILAYQYSSEEEDHDSETEERERERERQEKLSRVLSRVQSRAQSRAQSRVQSRSHSRAHSRAPSPGPGELEPSAHLMETIDSIASAKELQAHVSVVQSVGEVVKRELIEKAIEVEASSPTNAQSSASQMQAAHERVRENVTKQVDEICSSASNLASSLLPPRIEREEDKADMEEVKAQFLRQVDEQVHEIRNLRERTVVE</sequence>
<dbReference type="PROSITE" id="PS50127">
    <property type="entry name" value="UBC_2"/>
    <property type="match status" value="1"/>
</dbReference>
<dbReference type="Proteomes" id="UP000182259">
    <property type="component" value="Chromosome II"/>
</dbReference>
<feature type="compositionally biased region" description="Acidic residues" evidence="5">
    <location>
        <begin position="184"/>
        <end position="194"/>
    </location>
</feature>
<organism evidence="7 10">
    <name type="scientific">Sungouiella intermedia</name>
    <dbReference type="NCBI Taxonomy" id="45354"/>
    <lineage>
        <taxon>Eukaryota</taxon>
        <taxon>Fungi</taxon>
        <taxon>Dikarya</taxon>
        <taxon>Ascomycota</taxon>
        <taxon>Saccharomycotina</taxon>
        <taxon>Pichiomycetes</taxon>
        <taxon>Metschnikowiaceae</taxon>
        <taxon>Sungouiella</taxon>
    </lineage>
</organism>
<evidence type="ECO:0000256" key="2">
    <source>
        <dbReference type="ARBA" id="ARBA00022786"/>
    </source>
</evidence>
<protein>
    <submittedName>
        <fullName evidence="8">CIC11C00000003149</fullName>
    </submittedName>
    <submittedName>
        <fullName evidence="7">CIC11C00000003223</fullName>
    </submittedName>
</protein>
<dbReference type="CDD" id="cd23812">
    <property type="entry name" value="UBCc_ScPEX4-like"/>
    <property type="match status" value="1"/>
</dbReference>
<reference evidence="9 10" key="1">
    <citation type="submission" date="2016-10" db="EMBL/GenBank/DDBJ databases">
        <authorList>
            <person name="de Groot N.N."/>
        </authorList>
    </citation>
    <scope>NUCLEOTIDE SEQUENCE [LARGE SCALE GENOMIC DNA]</scope>
    <source>
        <strain evidence="7 10">CBS 141442</strain>
        <strain evidence="8 9">PYCC 4715</strain>
    </source>
</reference>
<dbReference type="InterPro" id="IPR050113">
    <property type="entry name" value="Ub_conjugating_enzyme"/>
</dbReference>
<keyword evidence="4" id="KW-0175">Coiled coil</keyword>
<evidence type="ECO:0000313" key="8">
    <source>
        <dbReference type="EMBL" id="SGZ51515.1"/>
    </source>
</evidence>
<evidence type="ECO:0000256" key="4">
    <source>
        <dbReference type="SAM" id="Coils"/>
    </source>
</evidence>
<dbReference type="Pfam" id="PF00179">
    <property type="entry name" value="UQ_con"/>
    <property type="match status" value="1"/>
</dbReference>
<dbReference type="STRING" id="45354.A0A1L0DDP7"/>
<evidence type="ECO:0000256" key="1">
    <source>
        <dbReference type="ARBA" id="ARBA00022741"/>
    </source>
</evidence>
<feature type="coiled-coil region" evidence="4">
    <location>
        <begin position="338"/>
        <end position="371"/>
    </location>
</feature>
<dbReference type="EMBL" id="LT635765">
    <property type="protein sequence ID" value="SGZ51515.1"/>
    <property type="molecule type" value="Genomic_DNA"/>
</dbReference>
<name>A0A1L0DDP7_9ASCO</name>
<dbReference type="SUPFAM" id="SSF54495">
    <property type="entry name" value="UBC-like"/>
    <property type="match status" value="1"/>
</dbReference>
<dbReference type="PANTHER" id="PTHR24067">
    <property type="entry name" value="UBIQUITIN-CONJUGATING ENZYME E2"/>
    <property type="match status" value="1"/>
</dbReference>
<dbReference type="AlphaFoldDB" id="A0A1L0DDP7"/>
<evidence type="ECO:0000313" key="7">
    <source>
        <dbReference type="EMBL" id="SGZ50510.1"/>
    </source>
</evidence>
<keyword evidence="3" id="KW-0067">ATP-binding</keyword>
<dbReference type="InterPro" id="IPR000608">
    <property type="entry name" value="UBC"/>
</dbReference>
<feature type="compositionally biased region" description="Low complexity" evidence="5">
    <location>
        <begin position="208"/>
        <end position="226"/>
    </location>
</feature>
<dbReference type="SMART" id="SM00212">
    <property type="entry name" value="UBCc"/>
    <property type="match status" value="1"/>
</dbReference>
<keyword evidence="1" id="KW-0547">Nucleotide-binding</keyword>
<keyword evidence="10" id="KW-1185">Reference proteome</keyword>
<feature type="domain" description="UBC core" evidence="6">
    <location>
        <begin position="1"/>
        <end position="161"/>
    </location>
</feature>
<gene>
    <name evidence="8" type="ORF">SAMEA4029009_CIC11G00000003149</name>
    <name evidence="7" type="ORF">SAMEA4029010_CIC11G00000003223</name>
</gene>
<keyword evidence="2" id="KW-0833">Ubl conjugation pathway</keyword>
<dbReference type="GO" id="GO:0005524">
    <property type="term" value="F:ATP binding"/>
    <property type="evidence" value="ECO:0007669"/>
    <property type="project" value="UniProtKB-KW"/>
</dbReference>
<dbReference type="EMBL" id="LT635757">
    <property type="protein sequence ID" value="SGZ50510.1"/>
    <property type="molecule type" value="Genomic_DNA"/>
</dbReference>
<evidence type="ECO:0000256" key="3">
    <source>
        <dbReference type="ARBA" id="ARBA00022840"/>
    </source>
</evidence>
<dbReference type="InterPro" id="IPR016135">
    <property type="entry name" value="UBQ-conjugating_enzyme/RWD"/>
</dbReference>
<dbReference type="OrthoDB" id="9973183at2759"/>
<feature type="compositionally biased region" description="Basic and acidic residues" evidence="5">
    <location>
        <begin position="195"/>
        <end position="207"/>
    </location>
</feature>
<evidence type="ECO:0000313" key="10">
    <source>
        <dbReference type="Proteomes" id="UP000182334"/>
    </source>
</evidence>
<proteinExistence type="predicted"/>
<evidence type="ECO:0000313" key="9">
    <source>
        <dbReference type="Proteomes" id="UP000182259"/>
    </source>
</evidence>